<feature type="repeat" description="PPR" evidence="2">
    <location>
        <begin position="375"/>
        <end position="405"/>
    </location>
</feature>
<evidence type="ECO:0000256" key="2">
    <source>
        <dbReference type="PROSITE-ProRule" id="PRU00708"/>
    </source>
</evidence>
<dbReference type="Pfam" id="PF14432">
    <property type="entry name" value="DYW_deaminase"/>
    <property type="match status" value="1"/>
</dbReference>
<feature type="repeat" description="PPR" evidence="2">
    <location>
        <begin position="406"/>
        <end position="440"/>
    </location>
</feature>
<name>A0A1D1XSU1_9ARAE</name>
<feature type="non-terminal residue" evidence="4">
    <location>
        <position position="1"/>
    </location>
</feature>
<dbReference type="GO" id="GO:0008270">
    <property type="term" value="F:zinc ion binding"/>
    <property type="evidence" value="ECO:0007669"/>
    <property type="project" value="InterPro"/>
</dbReference>
<evidence type="ECO:0000259" key="3">
    <source>
        <dbReference type="Pfam" id="PF14432"/>
    </source>
</evidence>
<dbReference type="FunFam" id="1.25.40.10:FF:000243">
    <property type="entry name" value="Pentatricopeptide repeat-containing protein chloroplastic"/>
    <property type="match status" value="1"/>
</dbReference>
<dbReference type="InterPro" id="IPR002885">
    <property type="entry name" value="PPR_rpt"/>
</dbReference>
<dbReference type="InterPro" id="IPR046849">
    <property type="entry name" value="E2_motif"/>
</dbReference>
<dbReference type="FunFam" id="1.25.40.10:FF:000285">
    <property type="entry name" value="Pentatricopeptide repeat-containing protein, chloroplastic"/>
    <property type="match status" value="1"/>
</dbReference>
<dbReference type="NCBIfam" id="TIGR00756">
    <property type="entry name" value="PPR"/>
    <property type="match status" value="7"/>
</dbReference>
<evidence type="ECO:0000256" key="1">
    <source>
        <dbReference type="ARBA" id="ARBA00022737"/>
    </source>
</evidence>
<dbReference type="InterPro" id="IPR046960">
    <property type="entry name" value="PPR_At4g14850-like_plant"/>
</dbReference>
<feature type="repeat" description="PPR" evidence="2">
    <location>
        <begin position="204"/>
        <end position="238"/>
    </location>
</feature>
<dbReference type="Gene3D" id="1.25.40.10">
    <property type="entry name" value="Tetratricopeptide repeat domain"/>
    <property type="match status" value="4"/>
</dbReference>
<dbReference type="InterPro" id="IPR046848">
    <property type="entry name" value="E_motif"/>
</dbReference>
<gene>
    <name evidence="4" type="primary">PCMP-H43_12</name>
    <name evidence="4" type="ORF">g.68960</name>
</gene>
<dbReference type="FunFam" id="1.25.40.10:FF:001050">
    <property type="entry name" value="Pentatricopeptide repeat-containing protein At2g33760"/>
    <property type="match status" value="1"/>
</dbReference>
<dbReference type="InterPro" id="IPR032867">
    <property type="entry name" value="DYW_dom"/>
</dbReference>
<dbReference type="GO" id="GO:0003723">
    <property type="term" value="F:RNA binding"/>
    <property type="evidence" value="ECO:0007669"/>
    <property type="project" value="InterPro"/>
</dbReference>
<dbReference type="PANTHER" id="PTHR47926">
    <property type="entry name" value="PENTATRICOPEPTIDE REPEAT-CONTAINING PROTEIN"/>
    <property type="match status" value="1"/>
</dbReference>
<feature type="repeat" description="PPR" evidence="2">
    <location>
        <begin position="305"/>
        <end position="339"/>
    </location>
</feature>
<dbReference type="Pfam" id="PF01535">
    <property type="entry name" value="PPR"/>
    <property type="match status" value="4"/>
</dbReference>
<keyword evidence="1" id="KW-0677">Repeat</keyword>
<accession>A0A1D1XSU1</accession>
<proteinExistence type="predicted"/>
<dbReference type="EMBL" id="GDJX01022506">
    <property type="protein sequence ID" value="JAT45430.1"/>
    <property type="molecule type" value="Transcribed_RNA"/>
</dbReference>
<dbReference type="Pfam" id="PF13812">
    <property type="entry name" value="PPR_3"/>
    <property type="match status" value="1"/>
</dbReference>
<dbReference type="Pfam" id="PF20431">
    <property type="entry name" value="E_motif"/>
    <property type="match status" value="1"/>
</dbReference>
<dbReference type="Pfam" id="PF20430">
    <property type="entry name" value="Eplus_motif"/>
    <property type="match status" value="1"/>
</dbReference>
<feature type="repeat" description="PPR" evidence="2">
    <location>
        <begin position="103"/>
        <end position="137"/>
    </location>
</feature>
<dbReference type="PANTHER" id="PTHR47926:SF347">
    <property type="entry name" value="PENTATRICOPEPTIDE REPEAT-CONTAINING PROTEIN"/>
    <property type="match status" value="1"/>
</dbReference>
<dbReference type="Pfam" id="PF13041">
    <property type="entry name" value="PPR_2"/>
    <property type="match status" value="2"/>
</dbReference>
<dbReference type="FunFam" id="1.25.40.10:FF:000344">
    <property type="entry name" value="Pentatricopeptide repeat-containing protein"/>
    <property type="match status" value="1"/>
</dbReference>
<dbReference type="InterPro" id="IPR011990">
    <property type="entry name" value="TPR-like_helical_dom_sf"/>
</dbReference>
<protein>
    <submittedName>
        <fullName evidence="4">Pentatricopeptide repeat-containing protein At3g12770</fullName>
    </submittedName>
</protein>
<sequence length="713" mass="78497">LVALNRRNLSSRLYGPRPAADPSMEALLCSEPSSTSLLSPLLSPKTLDSCKSLSSLKQSHAQILKSPTAPNPALLARLVASYGRLGDLRSAVLAFQQSPREPDAFLFNSLIQTHVSNSLFLRSLVMYARMLGHGVAPNRYTFPHLFKACASSSQLPTGTQLHAQSIKFGFCGNLFVAAALAGMYMKSGEVGDARKVFDGMAERDIVSWNTMVTGYSQNGKAEEALQVYDQMRRAGIAVDYVAVASVVAACSQLRDIYLGSWLHSWVLKSGYAVDVVVATALMDMYANCGDLRLAKQIFGEMCSKDLIAWNCLISWHAENGLTMDAFELFVEMQEGRLKPNGSSLAGILPAVAQFGSLQVGKSCHGFIIRNGLDKDEFVMTALMDMYAKSGDLSVARKLFDTMPSRSVVSWSAMIAGYGTHGCAVESLSLFDRMLAHSIQPNYITYIGVLSACVHAGYVDKGRLYFQQMVKDHGISPRLQHYTCMVDLLGRAGLLEEAMDLIREMPAKPSPDVWGALLGACRIHGNVILGKYAADKLFELNPLDPGFYVLLSNMYAAAHMWSEVRRVRALMRDLGLRKPAGWSSIEIGSKVHSFISGDKSHSDSDEIYKRLDELTKKLKKLGYLPKTEVVLHDVEDGVKESVLSSHSEKLAMAYGLLRLTPGAPIRIMKNLRTCEDCHAFAKFVSKVSCREIVLRDAVRFHHIKHGVCTCSDYW</sequence>
<evidence type="ECO:0000313" key="4">
    <source>
        <dbReference type="EMBL" id="JAT45430.1"/>
    </source>
</evidence>
<organism evidence="4">
    <name type="scientific">Anthurium amnicola</name>
    <dbReference type="NCBI Taxonomy" id="1678845"/>
    <lineage>
        <taxon>Eukaryota</taxon>
        <taxon>Viridiplantae</taxon>
        <taxon>Streptophyta</taxon>
        <taxon>Embryophyta</taxon>
        <taxon>Tracheophyta</taxon>
        <taxon>Spermatophyta</taxon>
        <taxon>Magnoliopsida</taxon>
        <taxon>Liliopsida</taxon>
        <taxon>Araceae</taxon>
        <taxon>Pothoideae</taxon>
        <taxon>Potheae</taxon>
        <taxon>Anthurium</taxon>
    </lineage>
</organism>
<feature type="domain" description="DYW" evidence="3">
    <location>
        <begin position="621"/>
        <end position="713"/>
    </location>
</feature>
<reference evidence="4" key="1">
    <citation type="submission" date="2015-07" db="EMBL/GenBank/DDBJ databases">
        <title>Transcriptome Assembly of Anthurium amnicola.</title>
        <authorList>
            <person name="Suzuki J."/>
        </authorList>
    </citation>
    <scope>NUCLEOTIDE SEQUENCE</scope>
</reference>
<dbReference type="AlphaFoldDB" id="A0A1D1XSU1"/>
<dbReference type="PROSITE" id="PS51375">
    <property type="entry name" value="PPR"/>
    <property type="match status" value="5"/>
</dbReference>
<dbReference type="GO" id="GO:0009451">
    <property type="term" value="P:RNA modification"/>
    <property type="evidence" value="ECO:0007669"/>
    <property type="project" value="InterPro"/>
</dbReference>